<dbReference type="HOGENOM" id="CLU_2428253_0_0_1"/>
<dbReference type="AlphaFoldDB" id="A0A015LCU9"/>
<dbReference type="EMBL" id="JEMT01029250">
    <property type="protein sequence ID" value="EXX52653.1"/>
    <property type="molecule type" value="Genomic_DNA"/>
</dbReference>
<proteinExistence type="predicted"/>
<gene>
    <name evidence="1" type="ORF">RirG_251170</name>
</gene>
<evidence type="ECO:0000313" key="2">
    <source>
        <dbReference type="Proteomes" id="UP000022910"/>
    </source>
</evidence>
<comment type="caution">
    <text evidence="1">The sequence shown here is derived from an EMBL/GenBank/DDBJ whole genome shotgun (WGS) entry which is preliminary data.</text>
</comment>
<sequence>MIYPFSTIRQQLATLYLRSGFERSLRHWSDRSHSENILTNIYDSQVWKTFKDTSYHDSPNFFQPEVADSHLGLMLNADWFQPYEGQFTVPV</sequence>
<evidence type="ECO:0000313" key="1">
    <source>
        <dbReference type="EMBL" id="EXX52653.1"/>
    </source>
</evidence>
<dbReference type="OrthoDB" id="2382535at2759"/>
<dbReference type="Proteomes" id="UP000022910">
    <property type="component" value="Unassembled WGS sequence"/>
</dbReference>
<keyword evidence="2" id="KW-1185">Reference proteome</keyword>
<accession>A0A015LCU9</accession>
<reference evidence="1 2" key="1">
    <citation type="submission" date="2014-02" db="EMBL/GenBank/DDBJ databases">
        <title>Single nucleus genome sequencing reveals high similarity among nuclei of an endomycorrhizal fungus.</title>
        <authorList>
            <person name="Lin K."/>
            <person name="Geurts R."/>
            <person name="Zhang Z."/>
            <person name="Limpens E."/>
            <person name="Saunders D.G."/>
            <person name="Mu D."/>
            <person name="Pang E."/>
            <person name="Cao H."/>
            <person name="Cha H."/>
            <person name="Lin T."/>
            <person name="Zhou Q."/>
            <person name="Shang Y."/>
            <person name="Li Y."/>
            <person name="Ivanov S."/>
            <person name="Sharma T."/>
            <person name="Velzen R.V."/>
            <person name="Ruijter N.D."/>
            <person name="Aanen D.K."/>
            <person name="Win J."/>
            <person name="Kamoun S."/>
            <person name="Bisseling T."/>
            <person name="Huang S."/>
        </authorList>
    </citation>
    <scope>NUCLEOTIDE SEQUENCE [LARGE SCALE GENOMIC DNA]</scope>
    <source>
        <strain evidence="2">DAOM197198w</strain>
    </source>
</reference>
<protein>
    <submittedName>
        <fullName evidence="1">Uncharacterized protein</fullName>
    </submittedName>
</protein>
<name>A0A015LCU9_RHIIW</name>
<organism evidence="1 2">
    <name type="scientific">Rhizophagus irregularis (strain DAOM 197198w)</name>
    <name type="common">Glomus intraradices</name>
    <dbReference type="NCBI Taxonomy" id="1432141"/>
    <lineage>
        <taxon>Eukaryota</taxon>
        <taxon>Fungi</taxon>
        <taxon>Fungi incertae sedis</taxon>
        <taxon>Mucoromycota</taxon>
        <taxon>Glomeromycotina</taxon>
        <taxon>Glomeromycetes</taxon>
        <taxon>Glomerales</taxon>
        <taxon>Glomeraceae</taxon>
        <taxon>Rhizophagus</taxon>
    </lineage>
</organism>